<dbReference type="RefSeq" id="WP_191769655.1">
    <property type="nucleotide sequence ID" value="NZ_JACSRA010000028.1"/>
</dbReference>
<evidence type="ECO:0000313" key="1">
    <source>
        <dbReference type="EMBL" id="MBD7912779.1"/>
    </source>
</evidence>
<comment type="caution">
    <text evidence="1">The sequence shown here is derived from an EMBL/GenBank/DDBJ whole genome shotgun (WGS) entry which is preliminary data.</text>
</comment>
<name>A0ABR8PXB0_9CLOT</name>
<gene>
    <name evidence="1" type="ORF">H9661_15615</name>
</gene>
<evidence type="ECO:0000313" key="2">
    <source>
        <dbReference type="Proteomes" id="UP000627781"/>
    </source>
</evidence>
<keyword evidence="2" id="KW-1185">Reference proteome</keyword>
<dbReference type="EMBL" id="JACSRA010000028">
    <property type="protein sequence ID" value="MBD7912779.1"/>
    <property type="molecule type" value="Genomic_DNA"/>
</dbReference>
<proteinExistence type="predicted"/>
<sequence>MTAEIAILNKTGVALATDSVATVDIQGVKKFITVEKLFNISENHPVGIMFYDNPDLTDIPCETIIKVYKTSLKDKYFDTLQEYADDFLSFLSKNRKVYNSGYEKRLVKSVLDYCLMENIPKQKSVHNRKETLRKNVEENLKYFSSMRCLSGFNDNFVELFLETHGEYLKKYMNEIDNIRIDRKTQENIVLLCAHIISKSDCLFRSTKRPTNIVIAGYGNKEIFPSIIEYKITGVISGTLIYELVTKVEVGLEESDVEATFIPFAQRDVVDTYTKGIDTELENTIFNKTDTIFNNFFEAIQDAIQSESNANLAHEFSSEEIDILKRLGKKLNKEIKDDFELIQKEKYTKPFSDMVTFLGKEEMIFLAEALVNLTSTRRRFTTDLESVGGSTDVVIITKVDGFKWVKKKTIFKT</sequence>
<protein>
    <submittedName>
        <fullName evidence="1">Uncharacterized protein</fullName>
    </submittedName>
</protein>
<dbReference type="Proteomes" id="UP000627781">
    <property type="component" value="Unassembled WGS sequence"/>
</dbReference>
<reference evidence="1 2" key="1">
    <citation type="submission" date="2020-08" db="EMBL/GenBank/DDBJ databases">
        <title>A Genomic Blueprint of the Chicken Gut Microbiome.</title>
        <authorList>
            <person name="Gilroy R."/>
            <person name="Ravi A."/>
            <person name="Getino M."/>
            <person name="Pursley I."/>
            <person name="Horton D.L."/>
            <person name="Alikhan N.-F."/>
            <person name="Baker D."/>
            <person name="Gharbi K."/>
            <person name="Hall N."/>
            <person name="Watson M."/>
            <person name="Adriaenssens E.M."/>
            <person name="Foster-Nyarko E."/>
            <person name="Jarju S."/>
            <person name="Secka A."/>
            <person name="Antonio M."/>
            <person name="Oren A."/>
            <person name="Chaudhuri R."/>
            <person name="La Ragione R.M."/>
            <person name="Hildebrand F."/>
            <person name="Pallen M.J."/>
        </authorList>
    </citation>
    <scope>NUCLEOTIDE SEQUENCE [LARGE SCALE GENOMIC DNA]</scope>
    <source>
        <strain evidence="1 2">Sa3CVN1</strain>
    </source>
</reference>
<organism evidence="1 2">
    <name type="scientific">Clostridium cibarium</name>
    <dbReference type="NCBI Taxonomy" id="2762247"/>
    <lineage>
        <taxon>Bacteria</taxon>
        <taxon>Bacillati</taxon>
        <taxon>Bacillota</taxon>
        <taxon>Clostridia</taxon>
        <taxon>Eubacteriales</taxon>
        <taxon>Clostridiaceae</taxon>
        <taxon>Clostridium</taxon>
    </lineage>
</organism>
<accession>A0ABR8PXB0</accession>